<dbReference type="InterPro" id="IPR002110">
    <property type="entry name" value="Ankyrin_rpt"/>
</dbReference>
<keyword evidence="7" id="KW-1185">Reference proteome</keyword>
<dbReference type="PANTHER" id="PTHR24198:SF165">
    <property type="entry name" value="ANKYRIN REPEAT-CONTAINING PROTEIN-RELATED"/>
    <property type="match status" value="1"/>
</dbReference>
<feature type="repeat" description="ANK" evidence="3">
    <location>
        <begin position="264"/>
        <end position="296"/>
    </location>
</feature>
<protein>
    <submittedName>
        <fullName evidence="5">Uncharacterized protein</fullName>
    </submittedName>
</protein>
<dbReference type="EMBL" id="CAJNNW010032263">
    <property type="protein sequence ID" value="CAE8712057.1"/>
    <property type="molecule type" value="Genomic_DNA"/>
</dbReference>
<dbReference type="SMART" id="SM00248">
    <property type="entry name" value="ANK"/>
    <property type="match status" value="10"/>
</dbReference>
<dbReference type="AlphaFoldDB" id="A0A813KTK2"/>
<proteinExistence type="predicted"/>
<evidence type="ECO:0000313" key="6">
    <source>
        <dbReference type="Proteomes" id="UP000626109"/>
    </source>
</evidence>
<accession>A0A813KTK2</accession>
<evidence type="ECO:0000313" key="4">
    <source>
        <dbReference type="EMBL" id="CAE8615092.1"/>
    </source>
</evidence>
<reference evidence="5" key="1">
    <citation type="submission" date="2021-02" db="EMBL/GenBank/DDBJ databases">
        <authorList>
            <person name="Dougan E. K."/>
            <person name="Rhodes N."/>
            <person name="Thang M."/>
            <person name="Chan C."/>
        </authorList>
    </citation>
    <scope>NUCLEOTIDE SEQUENCE</scope>
</reference>
<name>A0A813KTK2_POLGL</name>
<feature type="repeat" description="ANK" evidence="3">
    <location>
        <begin position="658"/>
        <end position="690"/>
    </location>
</feature>
<feature type="repeat" description="ANK" evidence="3">
    <location>
        <begin position="396"/>
        <end position="431"/>
    </location>
</feature>
<evidence type="ECO:0000256" key="2">
    <source>
        <dbReference type="ARBA" id="ARBA00023043"/>
    </source>
</evidence>
<evidence type="ECO:0000313" key="5">
    <source>
        <dbReference type="EMBL" id="CAE8712057.1"/>
    </source>
</evidence>
<dbReference type="EMBL" id="CAJNNV010025561">
    <property type="protein sequence ID" value="CAE8615092.1"/>
    <property type="molecule type" value="Genomic_DNA"/>
</dbReference>
<keyword evidence="1" id="KW-0677">Repeat</keyword>
<dbReference type="InterPro" id="IPR036770">
    <property type="entry name" value="Ankyrin_rpt-contain_sf"/>
</dbReference>
<dbReference type="Pfam" id="PF12796">
    <property type="entry name" value="Ank_2"/>
    <property type="match status" value="2"/>
</dbReference>
<dbReference type="OrthoDB" id="426293at2759"/>
<dbReference type="PROSITE" id="PS50088">
    <property type="entry name" value="ANK_REPEAT"/>
    <property type="match status" value="3"/>
</dbReference>
<dbReference type="Gene3D" id="1.25.40.20">
    <property type="entry name" value="Ankyrin repeat-containing domain"/>
    <property type="match status" value="3"/>
</dbReference>
<sequence length="750" mass="80898">AMMVEPTYREMMFMGNGKGVGKGKGQLGICGWQRCDTQETRSAIVACLLRHQADVNMECKKYECTALDLLMNPTYWPRQGTVGGSSSALPADAADISAMIVLANLSPDVFLKAARQVEPSLRIDFLPSLRSLIAAGASISGMFVFVLETVASSLHRNCQVDSQIYQLFDLLISASANVNDLDHEGKSCVIVAVLGLKPSWSSGMQQFARASQSSLIWKIRPSSRSLEQHFSAAVRIADQGQALHGVNLIRWVLQLRGCPSSSWQGLSAVMFATMAGDSDAVQVLLEARADALKPDAARRTPLHYSVLSENTRISQLLIASSEAVAGMSDYSSKSPLMYAIASGHLPSILAVLSQSQVNSRNRKGRSALMYAVEVQEISVLTSVLQAKADVCQRDGRSCTALHYAVAMRVRHRREAVEELIRCSADINARDTCGSTPTHYAARNGDWRTLTALLESVPNHAAGASRVSIFNARDGAGLTLLQLACRGGHSSCVEMLLRARAALDQDTGSASSALVLAVPRWPIMNLLLEAGTETGKDEALLEVLALNRSSAIDTLATKACVDGLLSKRADVDSCNAQGQTGLMLMARRAPDRRCAALAAILLSHICDVTRTDFDGRGVLHHLAAARQYDSDSYGAETRVLTLADLLLRAGAAVELIDHRGWTPLAQATASGNVQLMVSFLKSGASVSTGKYSCSDLGSLSTFVYGIPWRMAEEDRQELEEGIREERHAHAYQTVCFPIICSPVLSQAVWVN</sequence>
<gene>
    <name evidence="4" type="ORF">PGLA1383_LOCUS32811</name>
    <name evidence="5" type="ORF">PGLA2088_LOCUS36818</name>
</gene>
<evidence type="ECO:0000313" key="7">
    <source>
        <dbReference type="Proteomes" id="UP000654075"/>
    </source>
</evidence>
<keyword evidence="2 3" id="KW-0040">ANK repeat</keyword>
<dbReference type="SUPFAM" id="SSF48403">
    <property type="entry name" value="Ankyrin repeat"/>
    <property type="match status" value="2"/>
</dbReference>
<evidence type="ECO:0000256" key="3">
    <source>
        <dbReference type="PROSITE-ProRule" id="PRU00023"/>
    </source>
</evidence>
<comment type="caution">
    <text evidence="5">The sequence shown here is derived from an EMBL/GenBank/DDBJ whole genome shotgun (WGS) entry which is preliminary data.</text>
</comment>
<organism evidence="5 6">
    <name type="scientific">Polarella glacialis</name>
    <name type="common">Dinoflagellate</name>
    <dbReference type="NCBI Taxonomy" id="89957"/>
    <lineage>
        <taxon>Eukaryota</taxon>
        <taxon>Sar</taxon>
        <taxon>Alveolata</taxon>
        <taxon>Dinophyceae</taxon>
        <taxon>Suessiales</taxon>
        <taxon>Suessiaceae</taxon>
        <taxon>Polarella</taxon>
    </lineage>
</organism>
<evidence type="ECO:0000256" key="1">
    <source>
        <dbReference type="ARBA" id="ARBA00022737"/>
    </source>
</evidence>
<dbReference type="PANTHER" id="PTHR24198">
    <property type="entry name" value="ANKYRIN REPEAT AND PROTEIN KINASE DOMAIN-CONTAINING PROTEIN"/>
    <property type="match status" value="1"/>
</dbReference>
<dbReference type="Proteomes" id="UP000654075">
    <property type="component" value="Unassembled WGS sequence"/>
</dbReference>
<dbReference type="Proteomes" id="UP000626109">
    <property type="component" value="Unassembled WGS sequence"/>
</dbReference>
<feature type="non-terminal residue" evidence="5">
    <location>
        <position position="750"/>
    </location>
</feature>